<dbReference type="STRING" id="1423740.FC36_GL002176"/>
<dbReference type="PATRIC" id="fig|1423740.3.peg.2362"/>
<reference evidence="2 3" key="1">
    <citation type="journal article" date="2015" name="Genome Announc.">
        <title>Expanding the biotechnology potential of lactobacilli through comparative genomics of 213 strains and associated genera.</title>
        <authorList>
            <person name="Sun Z."/>
            <person name="Harris H.M."/>
            <person name="McCann A."/>
            <person name="Guo C."/>
            <person name="Argimon S."/>
            <person name="Zhang W."/>
            <person name="Yang X."/>
            <person name="Jeffery I.B."/>
            <person name="Cooney J.C."/>
            <person name="Kagawa T.F."/>
            <person name="Liu W."/>
            <person name="Song Y."/>
            <person name="Salvetti E."/>
            <person name="Wrobel A."/>
            <person name="Rasinkangas P."/>
            <person name="Parkhill J."/>
            <person name="Rea M.C."/>
            <person name="O'Sullivan O."/>
            <person name="Ritari J."/>
            <person name="Douillard F.P."/>
            <person name="Paul Ross R."/>
            <person name="Yang R."/>
            <person name="Briner A.E."/>
            <person name="Felis G.E."/>
            <person name="de Vos W.M."/>
            <person name="Barrangou R."/>
            <person name="Klaenhammer T.R."/>
            <person name="Caufield P.W."/>
            <person name="Cui Y."/>
            <person name="Zhang H."/>
            <person name="O'Toole P.W."/>
        </authorList>
    </citation>
    <scope>NUCLEOTIDE SEQUENCE [LARGE SCALE GENOMIC DNA]</scope>
    <source>
        <strain evidence="2 3">DSM 15833</strain>
    </source>
</reference>
<dbReference type="PANTHER" id="PTHR40660:SF1">
    <property type="entry name" value="5'-PHOSPHATE OXIDASE PUTATIVE DOMAIN-CONTAINING PROTEIN-RELATED"/>
    <property type="match status" value="1"/>
</dbReference>
<dbReference type="Pfam" id="PF01243">
    <property type="entry name" value="PNPOx_N"/>
    <property type="match status" value="1"/>
</dbReference>
<gene>
    <name evidence="2" type="ORF">FC36_GL002176</name>
</gene>
<evidence type="ECO:0000313" key="2">
    <source>
        <dbReference type="EMBL" id="KRL80379.1"/>
    </source>
</evidence>
<dbReference type="OrthoDB" id="6196741at2"/>
<name>A0A0R1TT62_9LACO</name>
<evidence type="ECO:0000259" key="1">
    <source>
        <dbReference type="Pfam" id="PF01243"/>
    </source>
</evidence>
<dbReference type="Gene3D" id="2.30.110.10">
    <property type="entry name" value="Electron Transport, Fmn-binding Protein, Chain A"/>
    <property type="match status" value="1"/>
</dbReference>
<accession>A0A0R1TT62</accession>
<dbReference type="RefSeq" id="WP_023860463.1">
    <property type="nucleotide sequence ID" value="NZ_AZFH01000060.1"/>
</dbReference>
<organism evidence="2 3">
    <name type="scientific">Ligilactobacillus equi DSM 15833 = JCM 10991</name>
    <dbReference type="NCBI Taxonomy" id="1423740"/>
    <lineage>
        <taxon>Bacteria</taxon>
        <taxon>Bacillati</taxon>
        <taxon>Bacillota</taxon>
        <taxon>Bacilli</taxon>
        <taxon>Lactobacillales</taxon>
        <taxon>Lactobacillaceae</taxon>
        <taxon>Ligilactobacillus</taxon>
    </lineage>
</organism>
<dbReference type="AlphaFoldDB" id="A0A0R1TT62"/>
<proteinExistence type="predicted"/>
<dbReference type="PANTHER" id="PTHR40660">
    <property type="entry name" value="5'-PHOSPHATE OXIDASE PUTATIVE DOMAIN-CONTAINING PROTEIN-RELATED"/>
    <property type="match status" value="1"/>
</dbReference>
<protein>
    <recommendedName>
        <fullName evidence="1">Pyridoxamine 5'-phosphate oxidase N-terminal domain-containing protein</fullName>
    </recommendedName>
</protein>
<comment type="caution">
    <text evidence="2">The sequence shown here is derived from an EMBL/GenBank/DDBJ whole genome shotgun (WGS) entry which is preliminary data.</text>
</comment>
<evidence type="ECO:0000313" key="3">
    <source>
        <dbReference type="Proteomes" id="UP000051048"/>
    </source>
</evidence>
<dbReference type="InterPro" id="IPR011576">
    <property type="entry name" value="Pyridox_Oxase_N"/>
</dbReference>
<dbReference type="EMBL" id="AZFH01000060">
    <property type="protein sequence ID" value="KRL80379.1"/>
    <property type="molecule type" value="Genomic_DNA"/>
</dbReference>
<dbReference type="InterPro" id="IPR012349">
    <property type="entry name" value="Split_barrel_FMN-bd"/>
</dbReference>
<sequence length="124" mass="13678">MAKKLDGNTLNETQIQFFNDSMLFLSTAAEDGTPQVGPKGSMRVLDANHLIYFEYTYDHAYANVKVNNKVAVAGWDAKNHLAFRVNGTAEIHEDDEFAKKALEGSKLEKAAVVVVTIDEIFALA</sequence>
<feature type="domain" description="Pyridoxamine 5'-phosphate oxidase N-terminal" evidence="1">
    <location>
        <begin position="21"/>
        <end position="122"/>
    </location>
</feature>
<dbReference type="Proteomes" id="UP000051048">
    <property type="component" value="Unassembled WGS sequence"/>
</dbReference>
<dbReference type="SUPFAM" id="SSF50475">
    <property type="entry name" value="FMN-binding split barrel"/>
    <property type="match status" value="1"/>
</dbReference>